<dbReference type="AlphaFoldDB" id="A0A6B3SU24"/>
<accession>A0A6B3SU24</accession>
<evidence type="ECO:0000256" key="1">
    <source>
        <dbReference type="SAM" id="MobiDB-lite"/>
    </source>
</evidence>
<protein>
    <recommendedName>
        <fullName evidence="4">Tetratricopeptide repeat protein</fullName>
    </recommendedName>
</protein>
<gene>
    <name evidence="2" type="ORF">G3574_24355</name>
</gene>
<organism evidence="2 3">
    <name type="scientific">Noviherbaspirillum galbum</name>
    <dbReference type="NCBI Taxonomy" id="2709383"/>
    <lineage>
        <taxon>Bacteria</taxon>
        <taxon>Pseudomonadati</taxon>
        <taxon>Pseudomonadota</taxon>
        <taxon>Betaproteobacteria</taxon>
        <taxon>Burkholderiales</taxon>
        <taxon>Oxalobacteraceae</taxon>
        <taxon>Noviherbaspirillum</taxon>
    </lineage>
</organism>
<dbReference type="RefSeq" id="WP_163968135.1">
    <property type="nucleotide sequence ID" value="NZ_JAAIVB010000078.1"/>
</dbReference>
<comment type="caution">
    <text evidence="2">The sequence shown here is derived from an EMBL/GenBank/DDBJ whole genome shotgun (WGS) entry which is preliminary data.</text>
</comment>
<name>A0A6B3SU24_9BURK</name>
<dbReference type="SUPFAM" id="SSF48452">
    <property type="entry name" value="TPR-like"/>
    <property type="match status" value="1"/>
</dbReference>
<dbReference type="InterPro" id="IPR011990">
    <property type="entry name" value="TPR-like_helical_dom_sf"/>
</dbReference>
<feature type="region of interest" description="Disordered" evidence="1">
    <location>
        <begin position="1"/>
        <end position="31"/>
    </location>
</feature>
<dbReference type="Proteomes" id="UP000482155">
    <property type="component" value="Unassembled WGS sequence"/>
</dbReference>
<evidence type="ECO:0000313" key="2">
    <source>
        <dbReference type="EMBL" id="NEX64227.1"/>
    </source>
</evidence>
<dbReference type="EMBL" id="JAAIVB010000078">
    <property type="protein sequence ID" value="NEX64227.1"/>
    <property type="molecule type" value="Genomic_DNA"/>
</dbReference>
<evidence type="ECO:0008006" key="4">
    <source>
        <dbReference type="Google" id="ProtNLM"/>
    </source>
</evidence>
<sequence length="136" mass="15395">MTQELSATLARPQPQNQVHAPAAEQGTSHESGHESVRLLAYRYLRLSRYESARPLIELALHQDPSDPVMRQMLVIALLGLGRAAEALEHLASPWLRDAGEAHMLRGRALSQLGMTKDAQAEYARYRRFREHVEYLP</sequence>
<reference evidence="2 3" key="1">
    <citation type="submission" date="2020-02" db="EMBL/GenBank/DDBJ databases">
        <authorList>
            <person name="Kim M.K."/>
        </authorList>
    </citation>
    <scope>NUCLEOTIDE SEQUENCE [LARGE SCALE GENOMIC DNA]</scope>
    <source>
        <strain evidence="2 3">17J57-3</strain>
    </source>
</reference>
<dbReference type="Gene3D" id="1.25.40.10">
    <property type="entry name" value="Tetratricopeptide repeat domain"/>
    <property type="match status" value="1"/>
</dbReference>
<dbReference type="Pfam" id="PF14559">
    <property type="entry name" value="TPR_19"/>
    <property type="match status" value="1"/>
</dbReference>
<evidence type="ECO:0000313" key="3">
    <source>
        <dbReference type="Proteomes" id="UP000482155"/>
    </source>
</evidence>
<proteinExistence type="predicted"/>
<keyword evidence="3" id="KW-1185">Reference proteome</keyword>